<evidence type="ECO:0000256" key="2">
    <source>
        <dbReference type="ARBA" id="ARBA00004604"/>
    </source>
</evidence>
<sequence length="234" mass="25787">MMALNQKLNCVVTPGEAIGEVTEGTVKLANGLMQNQSTIYATKAGILRIKSPDIYFVENSQRRYVPSLDDMVIGIVIDKRVDSFLVDVGCHQPASLPYNNFEGATKKNRPLYEVGDLVYARVCVTSRDMEPELSCLTLQGKADTFGKLNGGYMFKCSTGLVRDCLSRNSIILNALGKKIPFEVAIGMNGRIWTNAADSKTTILIANAIQNSEHLNEKQILSMVHKMTNLQAHQT</sequence>
<name>A0A6B2LGZ2_9EUKA</name>
<evidence type="ECO:0000259" key="10">
    <source>
        <dbReference type="Pfam" id="PF15985"/>
    </source>
</evidence>
<dbReference type="GO" id="GO:0071034">
    <property type="term" value="P:CUT catabolic process"/>
    <property type="evidence" value="ECO:0007669"/>
    <property type="project" value="TreeGrafter"/>
</dbReference>
<evidence type="ECO:0000256" key="3">
    <source>
        <dbReference type="ARBA" id="ARBA00007841"/>
    </source>
</evidence>
<dbReference type="InterPro" id="IPR026699">
    <property type="entry name" value="Exosome_RNA_bind1/RRP40/RRP4"/>
</dbReference>
<evidence type="ECO:0000256" key="7">
    <source>
        <dbReference type="ARBA" id="ARBA00022884"/>
    </source>
</evidence>
<organism evidence="11">
    <name type="scientific">Arcella intermedia</name>
    <dbReference type="NCBI Taxonomy" id="1963864"/>
    <lineage>
        <taxon>Eukaryota</taxon>
        <taxon>Amoebozoa</taxon>
        <taxon>Tubulinea</taxon>
        <taxon>Elardia</taxon>
        <taxon>Arcellinida</taxon>
        <taxon>Sphaerothecina</taxon>
        <taxon>Arcellidae</taxon>
        <taxon>Arcella</taxon>
    </lineage>
</organism>
<comment type="similarity">
    <text evidence="3">Belongs to the RRP40 family.</text>
</comment>
<dbReference type="Gene3D" id="2.40.50.100">
    <property type="match status" value="1"/>
</dbReference>
<dbReference type="AlphaFoldDB" id="A0A6B2LGZ2"/>
<dbReference type="InterPro" id="IPR004088">
    <property type="entry name" value="KH_dom_type_1"/>
</dbReference>
<accession>A0A6B2LGZ2</accession>
<dbReference type="GO" id="GO:0000467">
    <property type="term" value="P:exonucleolytic trimming to generate mature 3'-end of 5.8S rRNA from tricistronic rRNA transcript (SSU-rRNA, 5.8S rRNA, LSU-rRNA)"/>
    <property type="evidence" value="ECO:0007669"/>
    <property type="project" value="TreeGrafter"/>
</dbReference>
<keyword evidence="7" id="KW-0694">RNA-binding</keyword>
<dbReference type="Gene3D" id="3.30.1370.10">
    <property type="entry name" value="K Homology domain, type 1"/>
    <property type="match status" value="1"/>
</dbReference>
<keyword evidence="4" id="KW-0963">Cytoplasm</keyword>
<dbReference type="SUPFAM" id="SSF50249">
    <property type="entry name" value="Nucleic acid-binding proteins"/>
    <property type="match status" value="1"/>
</dbReference>
<dbReference type="Pfam" id="PF15985">
    <property type="entry name" value="KH_6"/>
    <property type="match status" value="1"/>
</dbReference>
<dbReference type="GO" id="GO:0071038">
    <property type="term" value="P:TRAMP-dependent tRNA surveillance pathway"/>
    <property type="evidence" value="ECO:0007669"/>
    <property type="project" value="TreeGrafter"/>
</dbReference>
<dbReference type="GO" id="GO:0000177">
    <property type="term" value="C:cytoplasmic exosome (RNase complex)"/>
    <property type="evidence" value="ECO:0007669"/>
    <property type="project" value="TreeGrafter"/>
</dbReference>
<dbReference type="InterPro" id="IPR012340">
    <property type="entry name" value="NA-bd_OB-fold"/>
</dbReference>
<dbReference type="InterPro" id="IPR049469">
    <property type="entry name" value="RRP40_KH-I"/>
</dbReference>
<dbReference type="GO" id="GO:0071035">
    <property type="term" value="P:nuclear polyadenylation-dependent rRNA catabolic process"/>
    <property type="evidence" value="ECO:0007669"/>
    <property type="project" value="TreeGrafter"/>
</dbReference>
<dbReference type="GO" id="GO:0005730">
    <property type="term" value="C:nucleolus"/>
    <property type="evidence" value="ECO:0007669"/>
    <property type="project" value="UniProtKB-SubCell"/>
</dbReference>
<dbReference type="EMBL" id="GIBP01007102">
    <property type="protein sequence ID" value="NDV36071.1"/>
    <property type="molecule type" value="Transcribed_RNA"/>
</dbReference>
<evidence type="ECO:0000313" key="11">
    <source>
        <dbReference type="EMBL" id="NDV36071.1"/>
    </source>
</evidence>
<reference evidence="11" key="1">
    <citation type="journal article" date="2020" name="J. Eukaryot. Microbiol.">
        <title>De novo Sequencing, Assembly and Annotation of the Transcriptome for the Free-Living Testate Amoeba Arcella intermedia.</title>
        <authorList>
            <person name="Ribeiro G.M."/>
            <person name="Porfirio-Sousa A.L."/>
            <person name="Maurer-Alcala X.X."/>
            <person name="Katz L.A."/>
            <person name="Lahr D.J.G."/>
        </authorList>
    </citation>
    <scope>NUCLEOTIDE SEQUENCE</scope>
</reference>
<keyword evidence="5" id="KW-0698">rRNA processing</keyword>
<dbReference type="GO" id="GO:0010468">
    <property type="term" value="P:regulation of gene expression"/>
    <property type="evidence" value="ECO:0007669"/>
    <property type="project" value="UniProtKB-ARBA"/>
</dbReference>
<comment type="subcellular location">
    <subcellularLocation>
        <location evidence="1">Cytoplasm</location>
    </subcellularLocation>
    <subcellularLocation>
        <location evidence="2">Nucleus</location>
        <location evidence="2">Nucleolus</location>
    </subcellularLocation>
</comment>
<dbReference type="SUPFAM" id="SSF110324">
    <property type="entry name" value="Ribosomal L27 protein-like"/>
    <property type="match status" value="1"/>
</dbReference>
<evidence type="ECO:0000256" key="9">
    <source>
        <dbReference type="ARBA" id="ARBA00030615"/>
    </source>
</evidence>
<dbReference type="Pfam" id="PF21262">
    <property type="entry name" value="RRP40_S1"/>
    <property type="match status" value="1"/>
</dbReference>
<proteinExistence type="inferred from homology"/>
<evidence type="ECO:0000256" key="8">
    <source>
        <dbReference type="ARBA" id="ARBA00023242"/>
    </source>
</evidence>
<evidence type="ECO:0000256" key="4">
    <source>
        <dbReference type="ARBA" id="ARBA00022490"/>
    </source>
</evidence>
<dbReference type="Gene3D" id="2.40.50.140">
    <property type="entry name" value="Nucleic acid-binding proteins"/>
    <property type="match status" value="1"/>
</dbReference>
<feature type="domain" description="K Homology" evidence="10">
    <location>
        <begin position="151"/>
        <end position="197"/>
    </location>
</feature>
<keyword evidence="6" id="KW-0271">Exosome</keyword>
<dbReference type="CDD" id="cd05790">
    <property type="entry name" value="S1_Rrp40"/>
    <property type="match status" value="1"/>
</dbReference>
<keyword evidence="8" id="KW-0539">Nucleus</keyword>
<evidence type="ECO:0000256" key="5">
    <source>
        <dbReference type="ARBA" id="ARBA00022552"/>
    </source>
</evidence>
<dbReference type="SUPFAM" id="SSF54791">
    <property type="entry name" value="Eukaryotic type KH-domain (KH-domain type I)"/>
    <property type="match status" value="1"/>
</dbReference>
<protein>
    <recommendedName>
        <fullName evidence="9">Ribosomal RNA-processing protein 40</fullName>
    </recommendedName>
</protein>
<dbReference type="InterPro" id="IPR036612">
    <property type="entry name" value="KH_dom_type_1_sf"/>
</dbReference>
<dbReference type="GO" id="GO:0003723">
    <property type="term" value="F:RNA binding"/>
    <property type="evidence" value="ECO:0007669"/>
    <property type="project" value="UniProtKB-KW"/>
</dbReference>
<dbReference type="GO" id="GO:0071051">
    <property type="term" value="P:poly(A)-dependent snoRNA 3'-end processing"/>
    <property type="evidence" value="ECO:0007669"/>
    <property type="project" value="TreeGrafter"/>
</dbReference>
<dbReference type="InterPro" id="IPR037319">
    <property type="entry name" value="Rrp40_S1"/>
</dbReference>
<dbReference type="PANTHER" id="PTHR21321">
    <property type="entry name" value="PNAS-3 RELATED"/>
    <property type="match status" value="1"/>
</dbReference>
<dbReference type="GO" id="GO:0000176">
    <property type="term" value="C:nuclear exosome (RNase complex)"/>
    <property type="evidence" value="ECO:0007669"/>
    <property type="project" value="TreeGrafter"/>
</dbReference>
<dbReference type="PANTHER" id="PTHR21321:SF1">
    <property type="entry name" value="EXOSOME COMPLEX COMPONENT RRP40"/>
    <property type="match status" value="1"/>
</dbReference>
<dbReference type="CDD" id="cd22526">
    <property type="entry name" value="KH-I_Rrp40"/>
    <property type="match status" value="1"/>
</dbReference>
<dbReference type="GO" id="GO:0034475">
    <property type="term" value="P:U4 snRNA 3'-end processing"/>
    <property type="evidence" value="ECO:0007669"/>
    <property type="project" value="TreeGrafter"/>
</dbReference>
<evidence type="ECO:0000256" key="1">
    <source>
        <dbReference type="ARBA" id="ARBA00004496"/>
    </source>
</evidence>
<evidence type="ECO:0000256" key="6">
    <source>
        <dbReference type="ARBA" id="ARBA00022835"/>
    </source>
</evidence>
<dbReference type="FunFam" id="2.40.50.140:FF:000112">
    <property type="entry name" value="Exosome complex component RRP40"/>
    <property type="match status" value="1"/>
</dbReference>
<dbReference type="FunFam" id="3.30.1370.10:FF:000038">
    <property type="entry name" value="exosome complex component RRP40"/>
    <property type="match status" value="1"/>
</dbReference>